<comment type="subcellular location">
    <subcellularLocation>
        <location evidence="1">Membrane</location>
        <topology evidence="1">Multi-pass membrane protein</topology>
    </subcellularLocation>
    <subcellularLocation>
        <location evidence="2">Plastid</location>
        <location evidence="2">Chloroplast</location>
    </subcellularLocation>
</comment>
<evidence type="ECO:0000313" key="13">
    <source>
        <dbReference type="Proteomes" id="UP000232323"/>
    </source>
</evidence>
<evidence type="ECO:0000256" key="8">
    <source>
        <dbReference type="ARBA" id="ARBA00022836"/>
    </source>
</evidence>
<evidence type="ECO:0000256" key="11">
    <source>
        <dbReference type="SAM" id="Phobius"/>
    </source>
</evidence>
<evidence type="ECO:0000256" key="9">
    <source>
        <dbReference type="ARBA" id="ARBA00023136"/>
    </source>
</evidence>
<dbReference type="PANTHER" id="PTHR34195">
    <property type="entry name" value="PHOTOSYSTEM I REACTION CENTER SUBUNIT V, CHLOROPLASTIC-RELATED"/>
    <property type="match status" value="1"/>
</dbReference>
<reference evidence="12 13" key="1">
    <citation type="submission" date="2017-08" db="EMBL/GenBank/DDBJ databases">
        <title>Acidophilic green algal genome provides insights into adaptation to an acidic environment.</title>
        <authorList>
            <person name="Hirooka S."/>
            <person name="Hirose Y."/>
            <person name="Kanesaki Y."/>
            <person name="Higuchi S."/>
            <person name="Fujiwara T."/>
            <person name="Onuma R."/>
            <person name="Era A."/>
            <person name="Ohbayashi R."/>
            <person name="Uzuka A."/>
            <person name="Nozaki H."/>
            <person name="Yoshikawa H."/>
            <person name="Miyagishima S.Y."/>
        </authorList>
    </citation>
    <scope>NUCLEOTIDE SEQUENCE [LARGE SCALE GENOMIC DNA]</scope>
    <source>
        <strain evidence="12 13">NIES-2499</strain>
    </source>
</reference>
<comment type="caution">
    <text evidence="12">The sequence shown here is derived from an EMBL/GenBank/DDBJ whole genome shotgun (WGS) entry which is preliminary data.</text>
</comment>
<dbReference type="GO" id="GO:0009507">
    <property type="term" value="C:chloroplast"/>
    <property type="evidence" value="ECO:0007669"/>
    <property type="project" value="UniProtKB-SubCell"/>
</dbReference>
<dbReference type="InterPro" id="IPR023618">
    <property type="entry name" value="PSI_PsaG/PsaK_dom"/>
</dbReference>
<organism evidence="12 13">
    <name type="scientific">Chlamydomonas eustigma</name>
    <dbReference type="NCBI Taxonomy" id="1157962"/>
    <lineage>
        <taxon>Eukaryota</taxon>
        <taxon>Viridiplantae</taxon>
        <taxon>Chlorophyta</taxon>
        <taxon>core chlorophytes</taxon>
        <taxon>Chlorophyceae</taxon>
        <taxon>CS clade</taxon>
        <taxon>Chlamydomonadales</taxon>
        <taxon>Chlamydomonadaceae</taxon>
        <taxon>Chlamydomonas</taxon>
    </lineage>
</organism>
<keyword evidence="6" id="KW-0934">Plastid</keyword>
<keyword evidence="4" id="KW-0150">Chloroplast</keyword>
<sequence>MASLMSNKVAMRSASRHIVAKRPARSAVVRTQAALDPAIIVSASTAAFLSVGRFVFLPYQRREGDLDVKLGPKTTGTTFFDDLQKPASFVLTSKDPAGFTLIDVFGWGALGHAFAYFILATSSLHDAGVNPWPNV</sequence>
<dbReference type="GO" id="GO:0009522">
    <property type="term" value="C:photosystem I"/>
    <property type="evidence" value="ECO:0007669"/>
    <property type="project" value="UniProtKB-KW"/>
</dbReference>
<evidence type="ECO:0000256" key="4">
    <source>
        <dbReference type="ARBA" id="ARBA00022528"/>
    </source>
</evidence>
<evidence type="ECO:0000256" key="6">
    <source>
        <dbReference type="ARBA" id="ARBA00022640"/>
    </source>
</evidence>
<dbReference type="InterPro" id="IPR000549">
    <property type="entry name" value="PSI_PsaG/PsaK"/>
</dbReference>
<proteinExistence type="inferred from homology"/>
<evidence type="ECO:0000256" key="7">
    <source>
        <dbReference type="ARBA" id="ARBA00022692"/>
    </source>
</evidence>
<keyword evidence="11" id="KW-1133">Transmembrane helix</keyword>
<keyword evidence="13" id="KW-1185">Reference proteome</keyword>
<dbReference type="STRING" id="1157962.A0A250X5S0"/>
<evidence type="ECO:0000256" key="3">
    <source>
        <dbReference type="ARBA" id="ARBA00006458"/>
    </source>
</evidence>
<dbReference type="Pfam" id="PF01241">
    <property type="entry name" value="PSI_PSAK"/>
    <property type="match status" value="1"/>
</dbReference>
<evidence type="ECO:0000256" key="5">
    <source>
        <dbReference type="ARBA" id="ARBA00022531"/>
    </source>
</evidence>
<dbReference type="EMBL" id="BEGY01000032">
    <property type="protein sequence ID" value="GAX78437.1"/>
    <property type="molecule type" value="Genomic_DNA"/>
</dbReference>
<gene>
    <name evidence="12" type="ORF">CEUSTIGMA_g5878.t1</name>
</gene>
<dbReference type="PANTHER" id="PTHR34195:SF1">
    <property type="entry name" value="PHOTOSYSTEM I REACTION CENTER SUBUNIT V, CHLOROPLASTIC"/>
    <property type="match status" value="1"/>
</dbReference>
<keyword evidence="9 11" id="KW-0472">Membrane</keyword>
<comment type="similarity">
    <text evidence="3">Belongs to the PsaG/PsaK family.</text>
</comment>
<feature type="transmembrane region" description="Helical" evidence="11">
    <location>
        <begin position="38"/>
        <end position="56"/>
    </location>
</feature>
<dbReference type="InterPro" id="IPR016370">
    <property type="entry name" value="PSI_PsaG/PsaK_pln"/>
</dbReference>
<dbReference type="OrthoDB" id="494978at2759"/>
<keyword evidence="5" id="KW-0602">Photosynthesis</keyword>
<keyword evidence="7 11" id="KW-0812">Transmembrane</keyword>
<accession>A0A250X5S0</accession>
<protein>
    <recommendedName>
        <fullName evidence="10">PSI-G</fullName>
    </recommendedName>
</protein>
<dbReference type="Proteomes" id="UP000232323">
    <property type="component" value="Unassembled WGS sequence"/>
</dbReference>
<evidence type="ECO:0000256" key="2">
    <source>
        <dbReference type="ARBA" id="ARBA00004229"/>
    </source>
</evidence>
<dbReference type="GO" id="GO:0015979">
    <property type="term" value="P:photosynthesis"/>
    <property type="evidence" value="ECO:0007669"/>
    <property type="project" value="UniProtKB-KW"/>
</dbReference>
<evidence type="ECO:0000256" key="10">
    <source>
        <dbReference type="ARBA" id="ARBA00033434"/>
    </source>
</evidence>
<evidence type="ECO:0000313" key="12">
    <source>
        <dbReference type="EMBL" id="GAX78437.1"/>
    </source>
</evidence>
<keyword evidence="8" id="KW-0603">Photosystem I</keyword>
<name>A0A250X5S0_9CHLO</name>
<dbReference type="AlphaFoldDB" id="A0A250X5S0"/>
<dbReference type="Gene3D" id="1.10.286.40">
    <property type="entry name" value="Chlorophyll a-b binding protein like"/>
    <property type="match status" value="1"/>
</dbReference>
<evidence type="ECO:0000256" key="1">
    <source>
        <dbReference type="ARBA" id="ARBA00004141"/>
    </source>
</evidence>